<evidence type="ECO:0000256" key="2">
    <source>
        <dbReference type="ARBA" id="ARBA00022729"/>
    </source>
</evidence>
<evidence type="ECO:0000313" key="5">
    <source>
        <dbReference type="EMBL" id="KAG6433813.1"/>
    </source>
</evidence>
<feature type="transmembrane region" description="Helical" evidence="3">
    <location>
        <begin position="220"/>
        <end position="239"/>
    </location>
</feature>
<dbReference type="PANTHER" id="PTHR33355:SF15">
    <property type="entry name" value="WALL-ASSOCIATED RECEPTOR KINASE GALACTURONAN-BINDING DOMAIN-CONTAINING PROTEIN"/>
    <property type="match status" value="1"/>
</dbReference>
<keyword evidence="6" id="KW-1185">Reference proteome</keyword>
<proteinExistence type="predicted"/>
<feature type="domain" description="Wall-associated receptor kinase galacturonan-binding" evidence="4">
    <location>
        <begin position="6"/>
        <end position="61"/>
    </location>
</feature>
<evidence type="ECO:0000259" key="4">
    <source>
        <dbReference type="Pfam" id="PF13947"/>
    </source>
</evidence>
<accession>A0A8X9A9Z4</accession>
<dbReference type="GO" id="GO:0030247">
    <property type="term" value="F:polysaccharide binding"/>
    <property type="evidence" value="ECO:0007669"/>
    <property type="project" value="InterPro"/>
</dbReference>
<reference evidence="5" key="1">
    <citation type="submission" date="2018-01" db="EMBL/GenBank/DDBJ databases">
        <authorList>
            <person name="Mao J.F."/>
        </authorList>
    </citation>
    <scope>NUCLEOTIDE SEQUENCE</scope>
    <source>
        <strain evidence="5">Huo1</strain>
        <tissue evidence="5">Leaf</tissue>
    </source>
</reference>
<sequence>MHCGPCGKTPVPYPMSSGPNCGDQAYKIKCDQNTSTLHFISKPGRLYPITSIDTRSQRLVIRPPSVLPGTCFSEDFSSKGFHMDDSILFNISSSNTILLFNCTDNMLHLQVPINCSSNCPCHTYIDNTRYVNFDPGLPFAKWPAPGLELLYVSPLKPTCNTKSDCRELPFSTCLADPTDGGRRRCFCKKGRYWDPATGYCQKCRHGTGCKIHTNQYHTPAIGATAGIFLVLLLTTFLVYRQRQYTKNVARKALIKERENILNSNNSGKSGKRAMTSLKKTCSTVVDSERFSRVP</sequence>
<evidence type="ECO:0000256" key="1">
    <source>
        <dbReference type="ARBA" id="ARBA00004167"/>
    </source>
</evidence>
<dbReference type="InterPro" id="IPR025287">
    <property type="entry name" value="WAK_GUB"/>
</dbReference>
<dbReference type="PANTHER" id="PTHR33355">
    <property type="entry name" value="WALL-ASSOCIATED RECEPTOR KINASE CARBOXY-TERMINAL PROTEIN-RELATED"/>
    <property type="match status" value="1"/>
</dbReference>
<evidence type="ECO:0000313" key="6">
    <source>
        <dbReference type="Proteomes" id="UP000298416"/>
    </source>
</evidence>
<dbReference type="Proteomes" id="UP000298416">
    <property type="component" value="Unassembled WGS sequence"/>
</dbReference>
<protein>
    <recommendedName>
        <fullName evidence="4">Wall-associated receptor kinase galacturonan-binding domain-containing protein</fullName>
    </recommendedName>
</protein>
<evidence type="ECO:0000256" key="3">
    <source>
        <dbReference type="SAM" id="Phobius"/>
    </source>
</evidence>
<dbReference type="Pfam" id="PF13947">
    <property type="entry name" value="GUB_WAK_bind"/>
    <property type="match status" value="1"/>
</dbReference>
<dbReference type="EMBL" id="PNBA02000002">
    <property type="protein sequence ID" value="KAG6433813.1"/>
    <property type="molecule type" value="Genomic_DNA"/>
</dbReference>
<dbReference type="AlphaFoldDB" id="A0A8X9A9Z4"/>
<name>A0A8X9A9Z4_SALSN</name>
<organism evidence="5">
    <name type="scientific">Salvia splendens</name>
    <name type="common">Scarlet sage</name>
    <dbReference type="NCBI Taxonomy" id="180675"/>
    <lineage>
        <taxon>Eukaryota</taxon>
        <taxon>Viridiplantae</taxon>
        <taxon>Streptophyta</taxon>
        <taxon>Embryophyta</taxon>
        <taxon>Tracheophyta</taxon>
        <taxon>Spermatophyta</taxon>
        <taxon>Magnoliopsida</taxon>
        <taxon>eudicotyledons</taxon>
        <taxon>Gunneridae</taxon>
        <taxon>Pentapetalae</taxon>
        <taxon>asterids</taxon>
        <taxon>lamiids</taxon>
        <taxon>Lamiales</taxon>
        <taxon>Lamiaceae</taxon>
        <taxon>Nepetoideae</taxon>
        <taxon>Mentheae</taxon>
        <taxon>Salviinae</taxon>
        <taxon>Salvia</taxon>
        <taxon>Salvia subgen. Calosphace</taxon>
        <taxon>core Calosphace</taxon>
    </lineage>
</organism>
<comment type="subcellular location">
    <subcellularLocation>
        <location evidence="1">Membrane</location>
        <topology evidence="1">Single-pass membrane protein</topology>
    </subcellularLocation>
</comment>
<gene>
    <name evidence="5" type="ORF">SASPL_105430</name>
</gene>
<comment type="caution">
    <text evidence="5">The sequence shown here is derived from an EMBL/GenBank/DDBJ whole genome shotgun (WGS) entry which is preliminary data.</text>
</comment>
<reference evidence="5" key="2">
    <citation type="submission" date="2020-08" db="EMBL/GenBank/DDBJ databases">
        <title>Plant Genome Project.</title>
        <authorList>
            <person name="Zhang R.-G."/>
        </authorList>
    </citation>
    <scope>NUCLEOTIDE SEQUENCE</scope>
    <source>
        <strain evidence="5">Huo1</strain>
        <tissue evidence="5">Leaf</tissue>
    </source>
</reference>
<keyword evidence="2" id="KW-0732">Signal</keyword>
<keyword evidence="3" id="KW-0812">Transmembrane</keyword>
<keyword evidence="3" id="KW-1133">Transmembrane helix</keyword>
<keyword evidence="3" id="KW-0472">Membrane</keyword>
<dbReference type="GO" id="GO:0016020">
    <property type="term" value="C:membrane"/>
    <property type="evidence" value="ECO:0007669"/>
    <property type="project" value="UniProtKB-SubCell"/>
</dbReference>